<feature type="compositionally biased region" description="Basic and acidic residues" evidence="1">
    <location>
        <begin position="1"/>
        <end position="14"/>
    </location>
</feature>
<keyword evidence="4" id="KW-1185">Reference proteome</keyword>
<gene>
    <name evidence="3" type="ORF">LWI29_009960</name>
</gene>
<dbReference type="AlphaFoldDB" id="A0AA39VQV5"/>
<protein>
    <submittedName>
        <fullName evidence="3">Uncharacterized protein</fullName>
    </submittedName>
</protein>
<feature type="region of interest" description="Disordered" evidence="1">
    <location>
        <begin position="1"/>
        <end position="23"/>
    </location>
</feature>
<organism evidence="3 4">
    <name type="scientific">Acer saccharum</name>
    <name type="common">Sugar maple</name>
    <dbReference type="NCBI Taxonomy" id="4024"/>
    <lineage>
        <taxon>Eukaryota</taxon>
        <taxon>Viridiplantae</taxon>
        <taxon>Streptophyta</taxon>
        <taxon>Embryophyta</taxon>
        <taxon>Tracheophyta</taxon>
        <taxon>Spermatophyta</taxon>
        <taxon>Magnoliopsida</taxon>
        <taxon>eudicotyledons</taxon>
        <taxon>Gunneridae</taxon>
        <taxon>Pentapetalae</taxon>
        <taxon>rosids</taxon>
        <taxon>malvids</taxon>
        <taxon>Sapindales</taxon>
        <taxon>Sapindaceae</taxon>
        <taxon>Hippocastanoideae</taxon>
        <taxon>Acereae</taxon>
        <taxon>Acer</taxon>
    </lineage>
</organism>
<feature type="transmembrane region" description="Helical" evidence="2">
    <location>
        <begin position="406"/>
        <end position="423"/>
    </location>
</feature>
<dbReference type="EMBL" id="JAUESC010000381">
    <property type="protein sequence ID" value="KAK0589122.1"/>
    <property type="molecule type" value="Genomic_DNA"/>
</dbReference>
<evidence type="ECO:0000313" key="4">
    <source>
        <dbReference type="Proteomes" id="UP001168877"/>
    </source>
</evidence>
<evidence type="ECO:0000313" key="3">
    <source>
        <dbReference type="EMBL" id="KAK0589122.1"/>
    </source>
</evidence>
<accession>A0AA39VQV5</accession>
<dbReference type="Pfam" id="PF03140">
    <property type="entry name" value="DUF247"/>
    <property type="match status" value="1"/>
</dbReference>
<dbReference type="PANTHER" id="PTHR31549">
    <property type="entry name" value="PROTEIN, PUTATIVE (DUF247)-RELATED-RELATED"/>
    <property type="match status" value="1"/>
</dbReference>
<feature type="region of interest" description="Disordered" evidence="1">
    <location>
        <begin position="430"/>
        <end position="452"/>
    </location>
</feature>
<dbReference type="PANTHER" id="PTHR31549:SF149">
    <property type="entry name" value="ISOPRENOID SYNTHASE DOMAIN-CONTAINING PROTEIN"/>
    <property type="match status" value="1"/>
</dbReference>
<reference evidence="3" key="2">
    <citation type="submission" date="2023-06" db="EMBL/GenBank/DDBJ databases">
        <authorList>
            <person name="Swenson N.G."/>
            <person name="Wegrzyn J.L."/>
            <person name="Mcevoy S.L."/>
        </authorList>
    </citation>
    <scope>NUCLEOTIDE SEQUENCE</scope>
    <source>
        <strain evidence="3">NS2018</strain>
        <tissue evidence="3">Leaf</tissue>
    </source>
</reference>
<evidence type="ECO:0000256" key="1">
    <source>
        <dbReference type="SAM" id="MobiDB-lite"/>
    </source>
</evidence>
<reference evidence="3" key="1">
    <citation type="journal article" date="2022" name="Plant J.">
        <title>Strategies of tolerance reflected in two North American maple genomes.</title>
        <authorList>
            <person name="McEvoy S.L."/>
            <person name="Sezen U.U."/>
            <person name="Trouern-Trend A."/>
            <person name="McMahon S.M."/>
            <person name="Schaberg P.G."/>
            <person name="Yang J."/>
            <person name="Wegrzyn J.L."/>
            <person name="Swenson N.G."/>
        </authorList>
    </citation>
    <scope>NUCLEOTIDE SEQUENCE</scope>
    <source>
        <strain evidence="3">NS2018</strain>
    </source>
</reference>
<keyword evidence="2" id="KW-0812">Transmembrane</keyword>
<dbReference type="InterPro" id="IPR004158">
    <property type="entry name" value="DUF247_pln"/>
</dbReference>
<comment type="caution">
    <text evidence="3">The sequence shown here is derived from an EMBL/GenBank/DDBJ whole genome shotgun (WGS) entry which is preliminary data.</text>
</comment>
<dbReference type="Proteomes" id="UP001168877">
    <property type="component" value="Unassembled WGS sequence"/>
</dbReference>
<sequence>MKALERTMKKDVDTNQRGCTSQSGDTEIPIVVIDTETKPKIQRVPRMFRGVEANQNCYDPLVVSIGPFYHSKELEIMEEHKCTMAHQYAEYAGQSYDLLYNKVKAIAGDARNCFSLDSSTEVVLDEEKFTKMMFHDGCFILQFIQCFVNDYKDLNMKLYLAAFVKRDLLLLENQLPFLVLRELMSSKENEWKKTFSTFFTGILVLHSDSLREIDFDKCTHLLDMIHTLLIDKDALSAPKYNRKSGSTDWFSCRSAKELNAAGIHFRPSQGQQFTDVQFRSSFILIGFLKLPPIAVDDSTKSMLLNMVAYEACPDAPDDLGVSSYLCFMDSLIDHAEDVKELRSKGILLNFLGSDQQVADLFNQIADNLVANPSAYAEVKNKLQRHYKSKIKIWLAEWLHTHFTSPWTVLAFVGAIFALVLSVIQTYESKWRPGPSVSGSTNRSTGGGNNESEELNVLVDLDRRIVSEEENKQLDSLDTALVVEAKAGQPDSAKPKIQKVPLRLRDNINFNQGT</sequence>
<keyword evidence="2" id="KW-0472">Membrane</keyword>
<evidence type="ECO:0000256" key="2">
    <source>
        <dbReference type="SAM" id="Phobius"/>
    </source>
</evidence>
<keyword evidence="2" id="KW-1133">Transmembrane helix</keyword>
<name>A0AA39VQV5_ACESA</name>
<proteinExistence type="predicted"/>